<dbReference type="Pfam" id="PF03724">
    <property type="entry name" value="META"/>
    <property type="match status" value="1"/>
</dbReference>
<dbReference type="InterPro" id="IPR005184">
    <property type="entry name" value="DUF306_Meta_HslJ"/>
</dbReference>
<dbReference type="EMBL" id="CAFBNC010000051">
    <property type="protein sequence ID" value="CAB4938476.1"/>
    <property type="molecule type" value="Genomic_DNA"/>
</dbReference>
<dbReference type="Gene3D" id="2.40.128.270">
    <property type="match status" value="1"/>
</dbReference>
<evidence type="ECO:0000259" key="3">
    <source>
        <dbReference type="Pfam" id="PF03724"/>
    </source>
</evidence>
<proteinExistence type="predicted"/>
<feature type="region of interest" description="Disordered" evidence="1">
    <location>
        <begin position="1"/>
        <end position="25"/>
    </location>
</feature>
<dbReference type="EMBL" id="CAEMXZ010000014">
    <property type="protein sequence ID" value="CAB4322767.1"/>
    <property type="molecule type" value="Genomic_DNA"/>
</dbReference>
<evidence type="ECO:0000313" key="4">
    <source>
        <dbReference type="EMBL" id="CAB4322767.1"/>
    </source>
</evidence>
<feature type="domain" description="DUF306" evidence="3">
    <location>
        <begin position="69"/>
        <end position="142"/>
    </location>
</feature>
<evidence type="ECO:0000256" key="1">
    <source>
        <dbReference type="SAM" id="MobiDB-lite"/>
    </source>
</evidence>
<organism evidence="4">
    <name type="scientific">freshwater metagenome</name>
    <dbReference type="NCBI Taxonomy" id="449393"/>
    <lineage>
        <taxon>unclassified sequences</taxon>
        <taxon>metagenomes</taxon>
        <taxon>ecological metagenomes</taxon>
    </lineage>
</organism>
<dbReference type="AlphaFoldDB" id="A0A6J5YEB9"/>
<sequence length="174" mass="18412">MATRERLTQDRSTQERSTHARAAHDRPHALRLATLAIAALLALTLGIATACSNSSDSSTQPGPNMLTTANLEGKWTLIQPEPVPAGTSNPLQVEFTSGQQFGFYGGCNQSGGKYTIVDGRVVLTEAASTTKGCSDPGWILTDPMTFVLSENGAVLTVGTTAGDQRLQRVDSFTD</sequence>
<protein>
    <submittedName>
        <fullName evidence="4">Unannotated protein</fullName>
    </submittedName>
</protein>
<accession>A0A6J5YEB9</accession>
<evidence type="ECO:0000256" key="2">
    <source>
        <dbReference type="SAM" id="Phobius"/>
    </source>
</evidence>
<reference evidence="4" key="1">
    <citation type="submission" date="2020-05" db="EMBL/GenBank/DDBJ databases">
        <authorList>
            <person name="Chiriac C."/>
            <person name="Salcher M."/>
            <person name="Ghai R."/>
            <person name="Kavagutti S V."/>
        </authorList>
    </citation>
    <scope>NUCLEOTIDE SEQUENCE</scope>
</reference>
<dbReference type="InterPro" id="IPR038670">
    <property type="entry name" value="HslJ-like_sf"/>
</dbReference>
<gene>
    <name evidence="4" type="ORF">UFOPK1392_00504</name>
    <name evidence="5" type="ORF">UFOPK3733_01133</name>
</gene>
<keyword evidence="2" id="KW-0472">Membrane</keyword>
<keyword evidence="2" id="KW-1133">Transmembrane helix</keyword>
<keyword evidence="2" id="KW-0812">Transmembrane</keyword>
<feature type="transmembrane region" description="Helical" evidence="2">
    <location>
        <begin position="29"/>
        <end position="50"/>
    </location>
</feature>
<evidence type="ECO:0000313" key="5">
    <source>
        <dbReference type="EMBL" id="CAB4938476.1"/>
    </source>
</evidence>
<name>A0A6J5YEB9_9ZZZZ</name>